<dbReference type="AlphaFoldDB" id="A0A8D8IKL4"/>
<evidence type="ECO:0000313" key="2">
    <source>
        <dbReference type="EMBL" id="CAG6556460.1"/>
    </source>
</evidence>
<evidence type="ECO:0000256" key="1">
    <source>
        <dbReference type="SAM" id="MobiDB-lite"/>
    </source>
</evidence>
<feature type="compositionally biased region" description="Basic and acidic residues" evidence="1">
    <location>
        <begin position="36"/>
        <end position="47"/>
    </location>
</feature>
<dbReference type="EMBL" id="HBUE01255945">
    <property type="protein sequence ID" value="CAG6556460.1"/>
    <property type="molecule type" value="Transcribed_RNA"/>
</dbReference>
<feature type="region of interest" description="Disordered" evidence="1">
    <location>
        <begin position="31"/>
        <end position="84"/>
    </location>
</feature>
<organism evidence="2">
    <name type="scientific">Culex pipiens</name>
    <name type="common">House mosquito</name>
    <dbReference type="NCBI Taxonomy" id="7175"/>
    <lineage>
        <taxon>Eukaryota</taxon>
        <taxon>Metazoa</taxon>
        <taxon>Ecdysozoa</taxon>
        <taxon>Arthropoda</taxon>
        <taxon>Hexapoda</taxon>
        <taxon>Insecta</taxon>
        <taxon>Pterygota</taxon>
        <taxon>Neoptera</taxon>
        <taxon>Endopterygota</taxon>
        <taxon>Diptera</taxon>
        <taxon>Nematocera</taxon>
        <taxon>Culicoidea</taxon>
        <taxon>Culicidae</taxon>
        <taxon>Culicinae</taxon>
        <taxon>Culicini</taxon>
        <taxon>Culex</taxon>
        <taxon>Culex</taxon>
    </lineage>
</organism>
<sequence>MADDAEEAAGFLEEMENRISGAAAGAIKALETTGADQDRPTCRDPGRKSTAYSLEDGPDRRTSSWSRWRGAGRHPEDRHELPDETCGEDLHPTFAYRARCTITLT</sequence>
<name>A0A8D8IKL4_CULPI</name>
<accession>A0A8D8IKL4</accession>
<protein>
    <submittedName>
        <fullName evidence="2">(northern house mosquito) hypothetical protein</fullName>
    </submittedName>
</protein>
<feature type="compositionally biased region" description="Basic and acidic residues" evidence="1">
    <location>
        <begin position="73"/>
        <end position="82"/>
    </location>
</feature>
<proteinExistence type="predicted"/>
<reference evidence="2" key="1">
    <citation type="submission" date="2021-05" db="EMBL/GenBank/DDBJ databases">
        <authorList>
            <person name="Alioto T."/>
            <person name="Alioto T."/>
            <person name="Gomez Garrido J."/>
        </authorList>
    </citation>
    <scope>NUCLEOTIDE SEQUENCE</scope>
</reference>
<dbReference type="EMBL" id="HBUE01150959">
    <property type="protein sequence ID" value="CAG6505164.1"/>
    <property type="molecule type" value="Transcribed_RNA"/>
</dbReference>